<proteinExistence type="predicted"/>
<comment type="caution">
    <text evidence="1">The sequence shown here is derived from an EMBL/GenBank/DDBJ whole genome shotgun (WGS) entry which is preliminary data.</text>
</comment>
<dbReference type="Proteomes" id="UP000304953">
    <property type="component" value="Unassembled WGS sequence"/>
</dbReference>
<sequence length="47" mass="5165">MASDIENVFVRVLLLDDCLVGTGSCNENHISRLFVVSDFQKKGYGSS</sequence>
<evidence type="ECO:0000313" key="1">
    <source>
        <dbReference type="EMBL" id="TGY90815.1"/>
    </source>
</evidence>
<name>A0AC61RP57_9FIRM</name>
<organism evidence="1 2">
    <name type="scientific">Petralouisia muris</name>
    <dbReference type="NCBI Taxonomy" id="3032872"/>
    <lineage>
        <taxon>Bacteria</taxon>
        <taxon>Bacillati</taxon>
        <taxon>Bacillota</taxon>
        <taxon>Clostridia</taxon>
        <taxon>Lachnospirales</taxon>
        <taxon>Lachnospiraceae</taxon>
        <taxon>Petralouisia</taxon>
    </lineage>
</organism>
<protein>
    <submittedName>
        <fullName evidence="1">Uncharacterized protein</fullName>
    </submittedName>
</protein>
<dbReference type="EMBL" id="SRYA01000083">
    <property type="protein sequence ID" value="TGY90815.1"/>
    <property type="molecule type" value="Genomic_DNA"/>
</dbReference>
<reference evidence="1" key="1">
    <citation type="submission" date="2019-04" db="EMBL/GenBank/DDBJ databases">
        <title>Microbes associate with the intestines of laboratory mice.</title>
        <authorList>
            <person name="Navarre W."/>
            <person name="Wong E."/>
            <person name="Huang K."/>
            <person name="Tropini C."/>
            <person name="Ng K."/>
            <person name="Yu B."/>
        </authorList>
    </citation>
    <scope>NUCLEOTIDE SEQUENCE</scope>
    <source>
        <strain evidence="1">NM01_1-7b</strain>
    </source>
</reference>
<accession>A0AC61RP57</accession>
<evidence type="ECO:0000313" key="2">
    <source>
        <dbReference type="Proteomes" id="UP000304953"/>
    </source>
</evidence>
<keyword evidence="2" id="KW-1185">Reference proteome</keyword>
<gene>
    <name evidence="1" type="ORF">E5329_24185</name>
</gene>